<gene>
    <name evidence="1" type="ORF">DB30_06896</name>
</gene>
<protein>
    <submittedName>
        <fullName evidence="1">Uncharacterized protein</fullName>
    </submittedName>
</protein>
<name>A0A0C1Z9P8_9BACT</name>
<evidence type="ECO:0000313" key="2">
    <source>
        <dbReference type="Proteomes" id="UP000031599"/>
    </source>
</evidence>
<sequence>MDAAGSPYMDSIGQMLSIYCVWAGPDAPVWDADVCCTIDDDGAACVVPDSNGRCAVGDRTYCEYGAKVGGGVVCYQPFPSMCDEGFCIEAPDVPPVAQALGTACCGAGGACQPVTLETLKACLENGGKFVSCSDGVEYEDGTMDCWD</sequence>
<reference evidence="1 2" key="1">
    <citation type="submission" date="2014-12" db="EMBL/GenBank/DDBJ databases">
        <title>Genome assembly of Enhygromyxa salina DSM 15201.</title>
        <authorList>
            <person name="Sharma G."/>
            <person name="Subramanian S."/>
        </authorList>
    </citation>
    <scope>NUCLEOTIDE SEQUENCE [LARGE SCALE GENOMIC DNA]</scope>
    <source>
        <strain evidence="1 2">DSM 15201</strain>
    </source>
</reference>
<proteinExistence type="predicted"/>
<comment type="caution">
    <text evidence="1">The sequence shown here is derived from an EMBL/GenBank/DDBJ whole genome shotgun (WGS) entry which is preliminary data.</text>
</comment>
<dbReference type="AlphaFoldDB" id="A0A0C1Z9P8"/>
<evidence type="ECO:0000313" key="1">
    <source>
        <dbReference type="EMBL" id="KIG14294.1"/>
    </source>
</evidence>
<accession>A0A0C1Z9P8</accession>
<dbReference type="Proteomes" id="UP000031599">
    <property type="component" value="Unassembled WGS sequence"/>
</dbReference>
<dbReference type="EMBL" id="JMCC02000075">
    <property type="protein sequence ID" value="KIG14294.1"/>
    <property type="molecule type" value="Genomic_DNA"/>
</dbReference>
<dbReference type="RefSeq" id="WP_276204382.1">
    <property type="nucleotide sequence ID" value="NZ_JMCC02000075.1"/>
</dbReference>
<organism evidence="1 2">
    <name type="scientific">Enhygromyxa salina</name>
    <dbReference type="NCBI Taxonomy" id="215803"/>
    <lineage>
        <taxon>Bacteria</taxon>
        <taxon>Pseudomonadati</taxon>
        <taxon>Myxococcota</taxon>
        <taxon>Polyangia</taxon>
        <taxon>Nannocystales</taxon>
        <taxon>Nannocystaceae</taxon>
        <taxon>Enhygromyxa</taxon>
    </lineage>
</organism>